<dbReference type="GO" id="GO:0005858">
    <property type="term" value="C:axonemal dynein complex"/>
    <property type="evidence" value="ECO:0007669"/>
    <property type="project" value="InterPro"/>
</dbReference>
<keyword evidence="7" id="KW-0966">Cell projection</keyword>
<evidence type="ECO:0000256" key="8">
    <source>
        <dbReference type="ARBA" id="ARBA00037841"/>
    </source>
</evidence>
<gene>
    <name evidence="15" type="ORF">HCN44_004622</name>
</gene>
<evidence type="ECO:0000256" key="11">
    <source>
        <dbReference type="ARBA" id="ARBA00041517"/>
    </source>
</evidence>
<organism evidence="15 16">
    <name type="scientific">Aphidius gifuensis</name>
    <name type="common">Parasitoid wasp</name>
    <dbReference type="NCBI Taxonomy" id="684658"/>
    <lineage>
        <taxon>Eukaryota</taxon>
        <taxon>Metazoa</taxon>
        <taxon>Ecdysozoa</taxon>
        <taxon>Arthropoda</taxon>
        <taxon>Hexapoda</taxon>
        <taxon>Insecta</taxon>
        <taxon>Pterygota</taxon>
        <taxon>Neoptera</taxon>
        <taxon>Endopterygota</taxon>
        <taxon>Hymenoptera</taxon>
        <taxon>Apocrita</taxon>
        <taxon>Ichneumonoidea</taxon>
        <taxon>Braconidae</taxon>
        <taxon>Aphidiinae</taxon>
        <taxon>Aphidius</taxon>
    </lineage>
</organism>
<dbReference type="PANTHER" id="PTHR21625:SF0">
    <property type="entry name" value="DYNEIN REGULATORY COMPLEX SUBUNIT 2"/>
    <property type="match status" value="1"/>
</dbReference>
<sequence>MPAKKKKGKGSKLTRMNEEEKLRYLQHRAEIELEAKRRKQQLISIFTKNKLKREEAFSRLNTAKINEQWRFNLRQIKCKELDDEIKYLWSNFDRKIKLKNEQIDNLNVELINANLDHNKLQESHMKIIDKLILQHVEYLNKIHDDYKKSIINIQLNDLNEMIIIKNKLEKECWNFKSIIYAQSFLIEKKLSNTYSRNSMNTYYIQHTMEETIDNVNQQLGNKISKLWSLLIETITDYQKQTSLKKKQYDILKESDDKHKIETLQLKKYESQLELSIEKIKNKQIEFNENTGEIIKNLNNKYQNLNENIKILKNDIQINQKIHEIKLKKLTVISGNAISKLKNIKNKITLIITLFKICTNLAEPNLLATIKKYDLLNDDYDDDKDVVTYENLKHINPYDKLENFWEKYNNIKVENIIYNDEKKNLIIENKKLRMSLKNYIMTVGKITKITIDI</sequence>
<evidence type="ECO:0000256" key="7">
    <source>
        <dbReference type="ARBA" id="ARBA00023273"/>
    </source>
</evidence>
<evidence type="ECO:0000256" key="1">
    <source>
        <dbReference type="ARBA" id="ARBA00004611"/>
    </source>
</evidence>
<comment type="caution">
    <text evidence="15">The sequence shown here is derived from an EMBL/GenBank/DDBJ whole genome shotgun (WGS) entry which is preliminary data.</text>
</comment>
<keyword evidence="16" id="KW-1185">Reference proteome</keyword>
<evidence type="ECO:0000256" key="13">
    <source>
        <dbReference type="SAM" id="Coils"/>
    </source>
</evidence>
<dbReference type="PANTHER" id="PTHR21625">
    <property type="entry name" value="NYD-SP28 PROTEIN"/>
    <property type="match status" value="1"/>
</dbReference>
<dbReference type="GO" id="GO:0060285">
    <property type="term" value="P:cilium-dependent cell motility"/>
    <property type="evidence" value="ECO:0007669"/>
    <property type="project" value="TreeGrafter"/>
</dbReference>
<keyword evidence="5" id="KW-0969">Cilium</keyword>
<dbReference type="InterPro" id="IPR039750">
    <property type="entry name" value="DRC1/DRC2"/>
</dbReference>
<evidence type="ECO:0000256" key="12">
    <source>
        <dbReference type="ARBA" id="ARBA00045865"/>
    </source>
</evidence>
<dbReference type="OrthoDB" id="8434295at2759"/>
<evidence type="ECO:0000256" key="3">
    <source>
        <dbReference type="ARBA" id="ARBA00022846"/>
    </source>
</evidence>
<proteinExistence type="inferred from homology"/>
<keyword evidence="4 13" id="KW-0175">Coiled coil</keyword>
<feature type="domain" description="Dynein regulatory complex protein 1/2 N-terminal" evidence="14">
    <location>
        <begin position="27"/>
        <end position="127"/>
    </location>
</feature>
<comment type="similarity">
    <text evidence="9">Belongs to the DRC2 family.</text>
</comment>
<dbReference type="AlphaFoldDB" id="A0A835CW73"/>
<dbReference type="Proteomes" id="UP000639338">
    <property type="component" value="Unassembled WGS sequence"/>
</dbReference>
<protein>
    <recommendedName>
        <fullName evidence="10">Dynein regulatory complex subunit 2</fullName>
    </recommendedName>
    <alternativeName>
        <fullName evidence="11">Coiled-coil domain-containing protein 65</fullName>
    </alternativeName>
</protein>
<dbReference type="EMBL" id="JACMRX010000002">
    <property type="protein sequence ID" value="KAF7995150.1"/>
    <property type="molecule type" value="Genomic_DNA"/>
</dbReference>
<keyword evidence="6" id="KW-0206">Cytoskeleton</keyword>
<dbReference type="Pfam" id="PF14772">
    <property type="entry name" value="NYD-SP28"/>
    <property type="match status" value="1"/>
</dbReference>
<dbReference type="GO" id="GO:0070286">
    <property type="term" value="P:axonemal dynein complex assembly"/>
    <property type="evidence" value="ECO:0007669"/>
    <property type="project" value="InterPro"/>
</dbReference>
<evidence type="ECO:0000256" key="2">
    <source>
        <dbReference type="ARBA" id="ARBA00022490"/>
    </source>
</evidence>
<evidence type="ECO:0000259" key="14">
    <source>
        <dbReference type="Pfam" id="PF14772"/>
    </source>
</evidence>
<keyword evidence="3" id="KW-0282">Flagellum</keyword>
<comment type="subcellular location">
    <subcellularLocation>
        <location evidence="1">Cytoplasm</location>
        <location evidence="1">Cytoskeleton</location>
        <location evidence="1">Flagellum axoneme</location>
    </subcellularLocation>
    <subcellularLocation>
        <location evidence="8">Cytoplasm</location>
        <location evidence="8">Cytoskeleton</location>
        <location evidence="8">Flagellum basal body</location>
    </subcellularLocation>
</comment>
<evidence type="ECO:0000313" key="15">
    <source>
        <dbReference type="EMBL" id="KAF7995150.1"/>
    </source>
</evidence>
<dbReference type="GO" id="GO:0003352">
    <property type="term" value="P:regulation of cilium movement"/>
    <property type="evidence" value="ECO:0007669"/>
    <property type="project" value="TreeGrafter"/>
</dbReference>
<comment type="function">
    <text evidence="12">Component of the nexin-dynein regulatory complex (N-DRC), a key regulator of ciliary/flagellar motility which maintains the alignment and integrity of the distal axoneme and regulates microtubule sliding in motile axonemes. Plays a critical role in the assembly of N-DRC and also stabilizes the assembly of multiple inner dynein arms and radial spokes. Coassembles with DRC1 to form a central scaffold needed for assembly of the N-DRC and its attachment to the outer doublet microtubules.</text>
</comment>
<reference evidence="15 16" key="1">
    <citation type="submission" date="2020-08" db="EMBL/GenBank/DDBJ databases">
        <title>Aphidius gifuensis genome sequencing and assembly.</title>
        <authorList>
            <person name="Du Z."/>
        </authorList>
    </citation>
    <scope>NUCLEOTIDE SEQUENCE [LARGE SCALE GENOMIC DNA]</scope>
    <source>
        <strain evidence="15">YNYX2018</strain>
        <tissue evidence="15">Adults</tissue>
    </source>
</reference>
<evidence type="ECO:0000256" key="6">
    <source>
        <dbReference type="ARBA" id="ARBA00023212"/>
    </source>
</evidence>
<dbReference type="InterPro" id="IPR039505">
    <property type="entry name" value="DRC1/2_N"/>
</dbReference>
<accession>A0A835CW73</accession>
<evidence type="ECO:0000256" key="4">
    <source>
        <dbReference type="ARBA" id="ARBA00023054"/>
    </source>
</evidence>
<evidence type="ECO:0000256" key="10">
    <source>
        <dbReference type="ARBA" id="ARBA00040899"/>
    </source>
</evidence>
<name>A0A835CW73_APHGI</name>
<feature type="coiled-coil region" evidence="13">
    <location>
        <begin position="96"/>
        <end position="123"/>
    </location>
</feature>
<evidence type="ECO:0000256" key="9">
    <source>
        <dbReference type="ARBA" id="ARBA00038424"/>
    </source>
</evidence>
<evidence type="ECO:0000256" key="5">
    <source>
        <dbReference type="ARBA" id="ARBA00023069"/>
    </source>
</evidence>
<evidence type="ECO:0000313" key="16">
    <source>
        <dbReference type="Proteomes" id="UP000639338"/>
    </source>
</evidence>
<feature type="coiled-coil region" evidence="13">
    <location>
        <begin position="265"/>
        <end position="321"/>
    </location>
</feature>
<keyword evidence="2" id="KW-0963">Cytoplasm</keyword>